<dbReference type="Proteomes" id="UP000321331">
    <property type="component" value="Unassembled WGS sequence"/>
</dbReference>
<feature type="non-terminal residue" evidence="1">
    <location>
        <position position="1"/>
    </location>
</feature>
<proteinExistence type="predicted"/>
<gene>
    <name evidence="1" type="ORF">FocTR4_00008510</name>
</gene>
<accession>A0A5C6STN5</accession>
<sequence length="89" mass="10021">AVLIEILQDRIMIMATWERCHGLDGRSQPQGHLGAIQGDSVYRQRENIASCLGHMEVDGQRWLKSRDVISPGFGGQGPQRWVPEEEPLI</sequence>
<reference evidence="1 2" key="1">
    <citation type="submission" date="2019-07" db="EMBL/GenBank/DDBJ databases">
        <title>The First High-Quality Draft Genome Sequence of the Causal Agent of the Current Panama Disease Epidemic.</title>
        <authorList>
            <person name="Warmington R.J."/>
            <person name="Kay W."/>
            <person name="Jeffries A."/>
            <person name="Bebber D."/>
            <person name="Moore K."/>
            <person name="Studholme D.J."/>
        </authorList>
    </citation>
    <scope>NUCLEOTIDE SEQUENCE [LARGE SCALE GENOMIC DNA]</scope>
    <source>
        <strain evidence="1 2">TR4</strain>
    </source>
</reference>
<evidence type="ECO:0000313" key="2">
    <source>
        <dbReference type="Proteomes" id="UP000321331"/>
    </source>
</evidence>
<protein>
    <submittedName>
        <fullName evidence="1">Uncharacterized protein</fullName>
    </submittedName>
</protein>
<organism evidence="1 2">
    <name type="scientific">Fusarium oxysporum f. sp. cubense</name>
    <dbReference type="NCBI Taxonomy" id="61366"/>
    <lineage>
        <taxon>Eukaryota</taxon>
        <taxon>Fungi</taxon>
        <taxon>Dikarya</taxon>
        <taxon>Ascomycota</taxon>
        <taxon>Pezizomycotina</taxon>
        <taxon>Sordariomycetes</taxon>
        <taxon>Hypocreomycetidae</taxon>
        <taxon>Hypocreales</taxon>
        <taxon>Nectriaceae</taxon>
        <taxon>Fusarium</taxon>
        <taxon>Fusarium oxysporum species complex</taxon>
    </lineage>
</organism>
<comment type="caution">
    <text evidence="1">The sequence shown here is derived from an EMBL/GenBank/DDBJ whole genome shotgun (WGS) entry which is preliminary data.</text>
</comment>
<name>A0A5C6STN5_FUSOC</name>
<dbReference type="EMBL" id="VMNF01000009">
    <property type="protein sequence ID" value="TXC01972.1"/>
    <property type="molecule type" value="Genomic_DNA"/>
</dbReference>
<evidence type="ECO:0000313" key="1">
    <source>
        <dbReference type="EMBL" id="TXC01972.1"/>
    </source>
</evidence>
<dbReference type="AlphaFoldDB" id="A0A5C6STN5"/>